<keyword evidence="3" id="KW-1185">Reference proteome</keyword>
<feature type="region of interest" description="Disordered" evidence="1">
    <location>
        <begin position="52"/>
        <end position="81"/>
    </location>
</feature>
<reference evidence="2 3" key="1">
    <citation type="submission" date="2020-02" db="EMBL/GenBank/DDBJ databases">
        <authorList>
            <person name="Ferguson B K."/>
        </authorList>
    </citation>
    <scope>NUCLEOTIDE SEQUENCE [LARGE SCALE GENOMIC DNA]</scope>
</reference>
<feature type="compositionally biased region" description="Low complexity" evidence="1">
    <location>
        <begin position="1"/>
        <end position="17"/>
    </location>
</feature>
<feature type="region of interest" description="Disordered" evidence="1">
    <location>
        <begin position="104"/>
        <end position="124"/>
    </location>
</feature>
<protein>
    <submittedName>
        <fullName evidence="2">Uncharacterized protein</fullName>
    </submittedName>
</protein>
<gene>
    <name evidence="2" type="ORF">NTEN_LOCUS16424</name>
</gene>
<feature type="compositionally biased region" description="Polar residues" evidence="1">
    <location>
        <begin position="114"/>
        <end position="124"/>
    </location>
</feature>
<dbReference type="EMBL" id="CADCXU010024195">
    <property type="protein sequence ID" value="CAB0011485.1"/>
    <property type="molecule type" value="Genomic_DNA"/>
</dbReference>
<name>A0A6H5H2Y6_9HEMI</name>
<dbReference type="Proteomes" id="UP000479000">
    <property type="component" value="Unassembled WGS sequence"/>
</dbReference>
<sequence length="124" mass="12776">APRPAAAAKSCTTAAPARPRVTRGRPAVSSGSCAFRSGGSQALTIDVALSCTVSPSSSSPARQGTNPWRIRPPPPGSLGDISAALPPSSIRFFRSCTLPPVHVSRPPRADHQAFSASSVFISDR</sequence>
<proteinExistence type="predicted"/>
<accession>A0A6H5H2Y6</accession>
<dbReference type="AlphaFoldDB" id="A0A6H5H2Y6"/>
<evidence type="ECO:0000313" key="3">
    <source>
        <dbReference type="Proteomes" id="UP000479000"/>
    </source>
</evidence>
<organism evidence="2 3">
    <name type="scientific">Nesidiocoris tenuis</name>
    <dbReference type="NCBI Taxonomy" id="355587"/>
    <lineage>
        <taxon>Eukaryota</taxon>
        <taxon>Metazoa</taxon>
        <taxon>Ecdysozoa</taxon>
        <taxon>Arthropoda</taxon>
        <taxon>Hexapoda</taxon>
        <taxon>Insecta</taxon>
        <taxon>Pterygota</taxon>
        <taxon>Neoptera</taxon>
        <taxon>Paraneoptera</taxon>
        <taxon>Hemiptera</taxon>
        <taxon>Heteroptera</taxon>
        <taxon>Panheteroptera</taxon>
        <taxon>Cimicomorpha</taxon>
        <taxon>Miridae</taxon>
        <taxon>Dicyphina</taxon>
        <taxon>Nesidiocoris</taxon>
    </lineage>
</organism>
<evidence type="ECO:0000313" key="2">
    <source>
        <dbReference type="EMBL" id="CAB0011485.1"/>
    </source>
</evidence>
<feature type="region of interest" description="Disordered" evidence="1">
    <location>
        <begin position="1"/>
        <end position="33"/>
    </location>
</feature>
<evidence type="ECO:0000256" key="1">
    <source>
        <dbReference type="SAM" id="MobiDB-lite"/>
    </source>
</evidence>
<feature type="non-terminal residue" evidence="2">
    <location>
        <position position="1"/>
    </location>
</feature>